<keyword evidence="2" id="KW-1185">Reference proteome</keyword>
<dbReference type="EMBL" id="MU274920">
    <property type="protein sequence ID" value="KAI0087050.1"/>
    <property type="molecule type" value="Genomic_DNA"/>
</dbReference>
<dbReference type="Proteomes" id="UP001055072">
    <property type="component" value="Unassembled WGS sequence"/>
</dbReference>
<gene>
    <name evidence="1" type="ORF">BDY19DRAFT_893884</name>
</gene>
<proteinExistence type="predicted"/>
<sequence>MVEDEPVLFKRKGARPSQRSRPAETDVETATEVVSDTAGTGDESPSILAAKLKNKLKTRTKPKSKLSFGGADEDEGDGEVFKVKKSNLSRKLALGKSSLVGNVSPSSHNPTSSRPEDRPTYDAAYLSELKAATPSSRPKMNKDESISYDNDISLNVDSPGNVSHLQEVVDLTGDVDMEASIPSSSAINAAKEKRERLRQTEPFEQDFISLSLTKRQDISQGPHPESRLVREDDEVGEGDDEYAEYTSAQERIALGKKSRKVEARKRREEMNEMIVDAEEQDEETMEWEQEQLRRGGLKTGESDVKPQKQTYKPSPIPPMTPIPQLAPAIARLTAALTALTTSHAQNTLAMHSLADEKAQLEVREKEMREMVVKAEDKRSWFAAFRDWIESVATFLDEKYPQLEKLEDDHVSLLQERSDMISKRRTTDDEDDLALVFGNLPTQATQQAEQTDELGRVISAANTIVGRRDRITARAQRRLLRRAKKNIKTAEEGYSTDSSLPPSDAEDFDTAIEKLLEKRREVLADVRAKDFKDPGIGLSKWFSEWRERFGDSYTGAWGGLGMVGAWEFWTRLEIVGWNPLEDIRNLDTFIWYKSLYEYSRPDEGEDELGPDGDLVSAMISTAIVPRFCKIIEAGAFNPYSTHNVRIMIDLAEQIEASVERDDLKFQTLLKSVFVVFQRTVASVETAVTPYLSTNNPRFDPEAIPARRRYLNRCSKLLLSMTRWRKFTGERFGIGMLMTNLSTNCMLPVAESGWEVGGEEIIRKVASTLPKELLSGAIQARLSS</sequence>
<name>A0ACB8TYH1_9APHY</name>
<protein>
    <submittedName>
        <fullName evidence="1">Nineteen complex-related protein 2-domain-containing protein</fullName>
    </submittedName>
</protein>
<accession>A0ACB8TYH1</accession>
<evidence type="ECO:0000313" key="1">
    <source>
        <dbReference type="EMBL" id="KAI0087050.1"/>
    </source>
</evidence>
<organism evidence="1 2">
    <name type="scientific">Irpex rosettiformis</name>
    <dbReference type="NCBI Taxonomy" id="378272"/>
    <lineage>
        <taxon>Eukaryota</taxon>
        <taxon>Fungi</taxon>
        <taxon>Dikarya</taxon>
        <taxon>Basidiomycota</taxon>
        <taxon>Agaricomycotina</taxon>
        <taxon>Agaricomycetes</taxon>
        <taxon>Polyporales</taxon>
        <taxon>Irpicaceae</taxon>
        <taxon>Irpex</taxon>
    </lineage>
</organism>
<reference evidence="1" key="1">
    <citation type="journal article" date="2021" name="Environ. Microbiol.">
        <title>Gene family expansions and transcriptome signatures uncover fungal adaptations to wood decay.</title>
        <authorList>
            <person name="Hage H."/>
            <person name="Miyauchi S."/>
            <person name="Viragh M."/>
            <person name="Drula E."/>
            <person name="Min B."/>
            <person name="Chaduli D."/>
            <person name="Navarro D."/>
            <person name="Favel A."/>
            <person name="Norest M."/>
            <person name="Lesage-Meessen L."/>
            <person name="Balint B."/>
            <person name="Merenyi Z."/>
            <person name="de Eugenio L."/>
            <person name="Morin E."/>
            <person name="Martinez A.T."/>
            <person name="Baldrian P."/>
            <person name="Stursova M."/>
            <person name="Martinez M.J."/>
            <person name="Novotny C."/>
            <person name="Magnuson J.K."/>
            <person name="Spatafora J.W."/>
            <person name="Maurice S."/>
            <person name="Pangilinan J."/>
            <person name="Andreopoulos W."/>
            <person name="LaButti K."/>
            <person name="Hundley H."/>
            <person name="Na H."/>
            <person name="Kuo A."/>
            <person name="Barry K."/>
            <person name="Lipzen A."/>
            <person name="Henrissat B."/>
            <person name="Riley R."/>
            <person name="Ahrendt S."/>
            <person name="Nagy L.G."/>
            <person name="Grigoriev I.V."/>
            <person name="Martin F."/>
            <person name="Rosso M.N."/>
        </authorList>
    </citation>
    <scope>NUCLEOTIDE SEQUENCE</scope>
    <source>
        <strain evidence="1">CBS 384.51</strain>
    </source>
</reference>
<evidence type="ECO:0000313" key="2">
    <source>
        <dbReference type="Proteomes" id="UP001055072"/>
    </source>
</evidence>
<comment type="caution">
    <text evidence="1">The sequence shown here is derived from an EMBL/GenBank/DDBJ whole genome shotgun (WGS) entry which is preliminary data.</text>
</comment>